<reference evidence="1 2" key="1">
    <citation type="submission" date="2022-12" db="EMBL/GenBank/DDBJ databases">
        <title>Chromosome-level genome of Tegillarca granosa.</title>
        <authorList>
            <person name="Kim J."/>
        </authorList>
    </citation>
    <scope>NUCLEOTIDE SEQUENCE [LARGE SCALE GENOMIC DNA]</scope>
    <source>
        <strain evidence="1">Teg-2019</strain>
        <tissue evidence="1">Adductor muscle</tissue>
    </source>
</reference>
<dbReference type="EMBL" id="JARBDR010000182">
    <property type="protein sequence ID" value="KAJ8319627.1"/>
    <property type="molecule type" value="Genomic_DNA"/>
</dbReference>
<protein>
    <submittedName>
        <fullName evidence="1">Uncharacterized protein</fullName>
    </submittedName>
</protein>
<organism evidence="1 2">
    <name type="scientific">Tegillarca granosa</name>
    <name type="common">Malaysian cockle</name>
    <name type="synonym">Anadara granosa</name>
    <dbReference type="NCBI Taxonomy" id="220873"/>
    <lineage>
        <taxon>Eukaryota</taxon>
        <taxon>Metazoa</taxon>
        <taxon>Spiralia</taxon>
        <taxon>Lophotrochozoa</taxon>
        <taxon>Mollusca</taxon>
        <taxon>Bivalvia</taxon>
        <taxon>Autobranchia</taxon>
        <taxon>Pteriomorphia</taxon>
        <taxon>Arcoida</taxon>
        <taxon>Arcoidea</taxon>
        <taxon>Arcidae</taxon>
        <taxon>Tegillarca</taxon>
    </lineage>
</organism>
<comment type="caution">
    <text evidence="1">The sequence shown here is derived from an EMBL/GenBank/DDBJ whole genome shotgun (WGS) entry which is preliminary data.</text>
</comment>
<dbReference type="Proteomes" id="UP001217089">
    <property type="component" value="Unassembled WGS sequence"/>
</dbReference>
<keyword evidence="2" id="KW-1185">Reference proteome</keyword>
<accession>A0ABQ9FQQ5</accession>
<proteinExistence type="predicted"/>
<evidence type="ECO:0000313" key="2">
    <source>
        <dbReference type="Proteomes" id="UP001217089"/>
    </source>
</evidence>
<gene>
    <name evidence="1" type="ORF">KUTeg_002822</name>
</gene>
<sequence>MNHVIILVYQPRMLRAKTNPFWTVDVRAAHKHEREMRRIWVCEGRSRGRQHQSYSNYKDAKRQFRNTLQNACDSYLQRTYQDIDDAAGCDIRLFMKLVSKQRPRKNKVYPEIVYKDQMYKDPVGVAEAFSRYYSDVFKPKNDKNFNNDNVIRVENDKQLQLRSDRTNSDSDIDRFKTIHDVSHPDAATVWKFPENRQELQLARFIAKLTVVPRQTENVTCEHCGRQYNDLLSHALCSCVKTEFYRNILFQVVLDNFHINLSTELASYDEETLTQILLGRKSQTTLNPPDLKHFLFICFTYVKASASAYVK</sequence>
<name>A0ABQ9FQQ5_TEGGR</name>
<evidence type="ECO:0000313" key="1">
    <source>
        <dbReference type="EMBL" id="KAJ8319627.1"/>
    </source>
</evidence>